<evidence type="ECO:0000313" key="3">
    <source>
        <dbReference type="Proteomes" id="UP001429745"/>
    </source>
</evidence>
<organism evidence="2 3">
    <name type="scientific">Microbacterium salsuginis</name>
    <dbReference type="NCBI Taxonomy" id="2722803"/>
    <lineage>
        <taxon>Bacteria</taxon>
        <taxon>Bacillati</taxon>
        <taxon>Actinomycetota</taxon>
        <taxon>Actinomycetes</taxon>
        <taxon>Micrococcales</taxon>
        <taxon>Microbacteriaceae</taxon>
        <taxon>Microbacterium</taxon>
    </lineage>
</organism>
<name>A0ABX1K7M5_9MICO</name>
<comment type="caution">
    <text evidence="2">The sequence shown here is derived from an EMBL/GenBank/DDBJ whole genome shotgun (WGS) entry which is preliminary data.</text>
</comment>
<reference evidence="2 3" key="1">
    <citation type="submission" date="2020-04" db="EMBL/GenBank/DDBJ databases">
        <title>CFH 90308 Microbacterium sp.</title>
        <authorList>
            <person name="Nie G."/>
            <person name="Ming H."/>
            <person name="Xia T."/>
        </authorList>
    </citation>
    <scope>NUCLEOTIDE SEQUENCE [LARGE SCALE GENOMIC DNA]</scope>
    <source>
        <strain evidence="2 3">CFH 90308</strain>
    </source>
</reference>
<dbReference type="PANTHER" id="PTHR43591:SF24">
    <property type="entry name" value="2-METHOXY-6-POLYPRENYL-1,4-BENZOQUINOL METHYLASE, MITOCHONDRIAL"/>
    <property type="match status" value="1"/>
</dbReference>
<evidence type="ECO:0000313" key="2">
    <source>
        <dbReference type="EMBL" id="NLP83012.1"/>
    </source>
</evidence>
<dbReference type="InterPro" id="IPR029063">
    <property type="entry name" value="SAM-dependent_MTases_sf"/>
</dbReference>
<proteinExistence type="predicted"/>
<dbReference type="GO" id="GO:0032259">
    <property type="term" value="P:methylation"/>
    <property type="evidence" value="ECO:0007669"/>
    <property type="project" value="UniProtKB-KW"/>
</dbReference>
<dbReference type="SUPFAM" id="SSF53335">
    <property type="entry name" value="S-adenosyl-L-methionine-dependent methyltransferases"/>
    <property type="match status" value="1"/>
</dbReference>
<dbReference type="PANTHER" id="PTHR43591">
    <property type="entry name" value="METHYLTRANSFERASE"/>
    <property type="match status" value="1"/>
</dbReference>
<protein>
    <submittedName>
        <fullName evidence="2">Methyltransferase domain-containing protein</fullName>
    </submittedName>
</protein>
<dbReference type="RefSeq" id="WP_168911465.1">
    <property type="nucleotide sequence ID" value="NZ_JABACI010000001.1"/>
</dbReference>
<sequence length="248" mass="25527">MVDGADAAGWSEVAAGWSTLWGSFATPAQDELIAACGIGPGARVLDVGCGSGEFLLRLRQAGADPVGADPAPAMVAAASVHAPVVEADAESLPFEAGRFDVVTAVNALQFADDTSAALREFGRVLAPGGRIGIANWAEAARNDIDVIERAVAQALDEEQLADGPLRPAGGLEEAMTDAGLEVVASGIVATPWHARDDTTLVRGVLLGEDAATLAELHHVVVAAAAPFRTPDGAYVLRNNFRWAVAVTR</sequence>
<dbReference type="EMBL" id="JABACI010000001">
    <property type="protein sequence ID" value="NLP83012.1"/>
    <property type="molecule type" value="Genomic_DNA"/>
</dbReference>
<dbReference type="GO" id="GO:0008168">
    <property type="term" value="F:methyltransferase activity"/>
    <property type="evidence" value="ECO:0007669"/>
    <property type="project" value="UniProtKB-KW"/>
</dbReference>
<keyword evidence="2" id="KW-0808">Transferase</keyword>
<evidence type="ECO:0000259" key="1">
    <source>
        <dbReference type="Pfam" id="PF08241"/>
    </source>
</evidence>
<dbReference type="CDD" id="cd02440">
    <property type="entry name" value="AdoMet_MTases"/>
    <property type="match status" value="1"/>
</dbReference>
<accession>A0ABX1K7M5</accession>
<dbReference type="Pfam" id="PF08241">
    <property type="entry name" value="Methyltransf_11"/>
    <property type="match status" value="1"/>
</dbReference>
<feature type="domain" description="Methyltransferase type 11" evidence="1">
    <location>
        <begin position="45"/>
        <end position="131"/>
    </location>
</feature>
<dbReference type="InterPro" id="IPR013216">
    <property type="entry name" value="Methyltransf_11"/>
</dbReference>
<keyword evidence="3" id="KW-1185">Reference proteome</keyword>
<keyword evidence="2" id="KW-0489">Methyltransferase</keyword>
<dbReference type="Proteomes" id="UP001429745">
    <property type="component" value="Unassembled WGS sequence"/>
</dbReference>
<gene>
    <name evidence="2" type="ORF">HF576_04070</name>
</gene>
<dbReference type="Gene3D" id="3.40.50.150">
    <property type="entry name" value="Vaccinia Virus protein VP39"/>
    <property type="match status" value="1"/>
</dbReference>